<keyword evidence="7 11" id="KW-0328">Glycosyltransferase</keyword>
<dbReference type="PANTHER" id="PTHR30372:SF4">
    <property type="entry name" value="LIPID-A-DISACCHARIDE SYNTHASE, MITOCHONDRIAL-RELATED"/>
    <property type="match status" value="1"/>
</dbReference>
<dbReference type="EMBL" id="UGRI01000002">
    <property type="protein sequence ID" value="SUB32201.1"/>
    <property type="molecule type" value="Genomic_DNA"/>
</dbReference>
<dbReference type="EC" id="2.4.1.182" evidence="3 11"/>
<protein>
    <recommendedName>
        <fullName evidence="4 11">Lipid-A-disaccharide synthase</fullName>
        <ecNumber evidence="3 11">2.4.1.182</ecNumber>
    </recommendedName>
</protein>
<sequence length="397" mass="44563">MIAVSVGEASGDLLGAHLIRAIRKRCPQARLTGIGGELMKAEGFESLYDQERLAVRGFVEVVRRLPEILRIRRELVRDLLSLKPDVFVGIDAPDFNLGVAEKLKRAGIPTLHYVSPSVWAWRRERVGKIVHQVNRVLCLFPMEPQLYLDAGGRAEFVGHPMAQLMPLEDDRETARKTLGADVGIPVFALLPGSRVSEIDYMAPVFFQTALLLLERYPAARFLLPAATEATKRRLAEVLQRPEFAGLALTVTDRQSETVCRAADAVLVTSGTATLEVALCKRPMVISYKISPLTYAYVKRKIKVPHVGLPNILLGKEAVPELLQSEAKPEKLAAALADWYEHPDKVAALQQDFGALHLLLKKIRRIWPRARFWKRRDVERLMDYFPEAARITKKGEKL</sequence>
<evidence type="ECO:0000256" key="3">
    <source>
        <dbReference type="ARBA" id="ARBA00012687"/>
    </source>
</evidence>
<dbReference type="NCBIfam" id="TIGR00215">
    <property type="entry name" value="lpxB"/>
    <property type="match status" value="1"/>
</dbReference>
<evidence type="ECO:0000256" key="10">
    <source>
        <dbReference type="ARBA" id="ARBA00048975"/>
    </source>
</evidence>
<comment type="catalytic activity">
    <reaction evidence="10 11">
        <text>a lipid X + a UDP-2-N,3-O-bis[(3R)-3-hydroxyacyl]-alpha-D-glucosamine = a lipid A disaccharide + UDP + H(+)</text>
        <dbReference type="Rhea" id="RHEA:67828"/>
        <dbReference type="ChEBI" id="CHEBI:15378"/>
        <dbReference type="ChEBI" id="CHEBI:58223"/>
        <dbReference type="ChEBI" id="CHEBI:137748"/>
        <dbReference type="ChEBI" id="CHEBI:176338"/>
        <dbReference type="ChEBI" id="CHEBI:176343"/>
        <dbReference type="EC" id="2.4.1.182"/>
    </reaction>
</comment>
<evidence type="ECO:0000313" key="12">
    <source>
        <dbReference type="EMBL" id="SUB32201.1"/>
    </source>
</evidence>
<keyword evidence="9 11" id="KW-0443">Lipid metabolism</keyword>
<keyword evidence="5 11" id="KW-0444">Lipid biosynthesis</keyword>
<proteinExistence type="inferred from homology"/>
<evidence type="ECO:0000256" key="8">
    <source>
        <dbReference type="ARBA" id="ARBA00022679"/>
    </source>
</evidence>
<dbReference type="UniPathway" id="UPA00973"/>
<evidence type="ECO:0000256" key="11">
    <source>
        <dbReference type="HAMAP-Rule" id="MF_00392"/>
    </source>
</evidence>
<dbReference type="GO" id="GO:0009245">
    <property type="term" value="P:lipid A biosynthetic process"/>
    <property type="evidence" value="ECO:0007669"/>
    <property type="project" value="UniProtKB-UniRule"/>
</dbReference>
<dbReference type="GO" id="GO:0008915">
    <property type="term" value="F:lipid-A-disaccharide synthase activity"/>
    <property type="evidence" value="ECO:0007669"/>
    <property type="project" value="UniProtKB-UniRule"/>
</dbReference>
<evidence type="ECO:0000256" key="2">
    <source>
        <dbReference type="ARBA" id="ARBA00007868"/>
    </source>
</evidence>
<evidence type="ECO:0000256" key="1">
    <source>
        <dbReference type="ARBA" id="ARBA00002056"/>
    </source>
</evidence>
<dbReference type="SUPFAM" id="SSF53756">
    <property type="entry name" value="UDP-Glycosyltransferase/glycogen phosphorylase"/>
    <property type="match status" value="1"/>
</dbReference>
<keyword evidence="6 11" id="KW-0441">Lipid A biosynthesis</keyword>
<dbReference type="GO" id="GO:0005543">
    <property type="term" value="F:phospholipid binding"/>
    <property type="evidence" value="ECO:0007669"/>
    <property type="project" value="TreeGrafter"/>
</dbReference>
<accession>A0A379B108</accession>
<dbReference type="GO" id="GO:0016020">
    <property type="term" value="C:membrane"/>
    <property type="evidence" value="ECO:0007669"/>
    <property type="project" value="GOC"/>
</dbReference>
<dbReference type="Pfam" id="PF02684">
    <property type="entry name" value="LpxB"/>
    <property type="match status" value="1"/>
</dbReference>
<comment type="similarity">
    <text evidence="2 11">Belongs to the LpxB family.</text>
</comment>
<keyword evidence="8 11" id="KW-0808">Transferase</keyword>
<evidence type="ECO:0000256" key="7">
    <source>
        <dbReference type="ARBA" id="ARBA00022676"/>
    </source>
</evidence>
<comment type="function">
    <text evidence="1 11">Condensation of UDP-2,3-diacylglucosamine and 2,3-diacylglucosamine-1-phosphate to form lipid A disaccharide, a precursor of lipid A, a phosphorylated glycolipid that anchors the lipopolysaccharide to the outer membrane of the cell.</text>
</comment>
<reference evidence="12" key="1">
    <citation type="submission" date="2018-06" db="EMBL/GenBank/DDBJ databases">
        <authorList>
            <consortium name="Pathogen Informatics"/>
            <person name="Doyle S."/>
        </authorList>
    </citation>
    <scope>NUCLEOTIDE SEQUENCE [LARGE SCALE GENOMIC DNA]</scope>
    <source>
        <strain evidence="12">NCTC11421</strain>
    </source>
</reference>
<dbReference type="HAMAP" id="MF_00392">
    <property type="entry name" value="LpxB"/>
    <property type="match status" value="1"/>
</dbReference>
<dbReference type="PANTHER" id="PTHR30372">
    <property type="entry name" value="LIPID-A-DISACCHARIDE SYNTHASE"/>
    <property type="match status" value="1"/>
</dbReference>
<gene>
    <name evidence="11 12" type="primary">lpxB</name>
    <name evidence="12" type="ORF">NCTC11421_03632</name>
</gene>
<evidence type="ECO:0000256" key="9">
    <source>
        <dbReference type="ARBA" id="ARBA00023098"/>
    </source>
</evidence>
<dbReference type="AlphaFoldDB" id="A0A379B108"/>
<comment type="pathway">
    <text evidence="11">Bacterial outer membrane biogenesis; LPS lipid A biosynthesis.</text>
</comment>
<evidence type="ECO:0000256" key="5">
    <source>
        <dbReference type="ARBA" id="ARBA00022516"/>
    </source>
</evidence>
<evidence type="ECO:0000256" key="4">
    <source>
        <dbReference type="ARBA" id="ARBA00020902"/>
    </source>
</evidence>
<dbReference type="InterPro" id="IPR003835">
    <property type="entry name" value="Glyco_trans_19"/>
</dbReference>
<organism evidence="12">
    <name type="scientific">Neisseria gonorrhoeae</name>
    <dbReference type="NCBI Taxonomy" id="485"/>
    <lineage>
        <taxon>Bacteria</taxon>
        <taxon>Pseudomonadati</taxon>
        <taxon>Pseudomonadota</taxon>
        <taxon>Betaproteobacteria</taxon>
        <taxon>Neisseriales</taxon>
        <taxon>Neisseriaceae</taxon>
        <taxon>Neisseria</taxon>
    </lineage>
</organism>
<evidence type="ECO:0000256" key="6">
    <source>
        <dbReference type="ARBA" id="ARBA00022556"/>
    </source>
</evidence>
<name>A0A379B108_NEIGO</name>